<reference evidence="1 2" key="1">
    <citation type="journal article" date="2023" name="G3 (Bethesda)">
        <title>A chromosome-length genome assembly and annotation of blackberry (Rubus argutus, cv. 'Hillquist').</title>
        <authorList>
            <person name="Bruna T."/>
            <person name="Aryal R."/>
            <person name="Dudchenko O."/>
            <person name="Sargent D.J."/>
            <person name="Mead D."/>
            <person name="Buti M."/>
            <person name="Cavallini A."/>
            <person name="Hytonen T."/>
            <person name="Andres J."/>
            <person name="Pham M."/>
            <person name="Weisz D."/>
            <person name="Mascagni F."/>
            <person name="Usai G."/>
            <person name="Natali L."/>
            <person name="Bassil N."/>
            <person name="Fernandez G.E."/>
            <person name="Lomsadze A."/>
            <person name="Armour M."/>
            <person name="Olukolu B."/>
            <person name="Poorten T."/>
            <person name="Britton C."/>
            <person name="Davik J."/>
            <person name="Ashrafi H."/>
            <person name="Aiden E.L."/>
            <person name="Borodovsky M."/>
            <person name="Worthington M."/>
        </authorList>
    </citation>
    <scope>NUCLEOTIDE SEQUENCE [LARGE SCALE GENOMIC DNA]</scope>
    <source>
        <strain evidence="1">PI 553951</strain>
    </source>
</reference>
<proteinExistence type="predicted"/>
<keyword evidence="2" id="KW-1185">Reference proteome</keyword>
<protein>
    <submittedName>
        <fullName evidence="1">Uncharacterized protein</fullName>
    </submittedName>
</protein>
<evidence type="ECO:0000313" key="1">
    <source>
        <dbReference type="EMBL" id="KAK9927603.1"/>
    </source>
</evidence>
<organism evidence="1 2">
    <name type="scientific">Rubus argutus</name>
    <name type="common">Southern blackberry</name>
    <dbReference type="NCBI Taxonomy" id="59490"/>
    <lineage>
        <taxon>Eukaryota</taxon>
        <taxon>Viridiplantae</taxon>
        <taxon>Streptophyta</taxon>
        <taxon>Embryophyta</taxon>
        <taxon>Tracheophyta</taxon>
        <taxon>Spermatophyta</taxon>
        <taxon>Magnoliopsida</taxon>
        <taxon>eudicotyledons</taxon>
        <taxon>Gunneridae</taxon>
        <taxon>Pentapetalae</taxon>
        <taxon>rosids</taxon>
        <taxon>fabids</taxon>
        <taxon>Rosales</taxon>
        <taxon>Rosaceae</taxon>
        <taxon>Rosoideae</taxon>
        <taxon>Rosoideae incertae sedis</taxon>
        <taxon>Rubus</taxon>
    </lineage>
</organism>
<sequence length="128" mass="13360">MCKTSSSNSNNTAKSILSSYSPSEVLVCCISSPIGRTQFDGYAYLSSGLACGVAGLSAAVSFSDHQAHTDADVDPSNPAHLAAASVPRFTKRTSSPLLRTPPLHHEAARRPLLPAIQHRSALPCADAV</sequence>
<evidence type="ECO:0000313" key="2">
    <source>
        <dbReference type="Proteomes" id="UP001457282"/>
    </source>
</evidence>
<dbReference type="Proteomes" id="UP001457282">
    <property type="component" value="Unassembled WGS sequence"/>
</dbReference>
<accession>A0AAW1WTP2</accession>
<dbReference type="AlphaFoldDB" id="A0AAW1WTP2"/>
<dbReference type="EMBL" id="JBEDUW010000005">
    <property type="protein sequence ID" value="KAK9927603.1"/>
    <property type="molecule type" value="Genomic_DNA"/>
</dbReference>
<name>A0AAW1WTP2_RUBAR</name>
<gene>
    <name evidence="1" type="ORF">M0R45_024779</name>
</gene>
<comment type="caution">
    <text evidence="1">The sequence shown here is derived from an EMBL/GenBank/DDBJ whole genome shotgun (WGS) entry which is preliminary data.</text>
</comment>